<dbReference type="Proteomes" id="UP000254893">
    <property type="component" value="Unassembled WGS sequence"/>
</dbReference>
<reference evidence="2 3" key="1">
    <citation type="submission" date="2018-06" db="EMBL/GenBank/DDBJ databases">
        <authorList>
            <consortium name="Pathogen Informatics"/>
            <person name="Doyle S."/>
        </authorList>
    </citation>
    <scope>NUCLEOTIDE SEQUENCE [LARGE SCALE GENOMIC DNA]</scope>
    <source>
        <strain evidence="2 3">NCTC11388</strain>
    </source>
</reference>
<gene>
    <name evidence="2" type="ORF">NCTC11388_04237</name>
</gene>
<name>A0A380CTJ2_SPHSI</name>
<feature type="domain" description="Tail specific protease" evidence="1">
    <location>
        <begin position="163"/>
        <end position="338"/>
    </location>
</feature>
<dbReference type="PANTHER" id="PTHR32060">
    <property type="entry name" value="TAIL-SPECIFIC PROTEASE"/>
    <property type="match status" value="1"/>
</dbReference>
<sequence>MQNIYKSRPPYYNIWNRYLLFLFLPAFFLTSCKKDKDVDPEEEEIISPTTGTRTQFTLDSIFLYARQVYLWQDALPTYQDFDPRTRYGNISPELTAFKKELFDITQYKKNSAGIPFENPIGTGVPKYSYIEKGTARSGSTAAIAATSSPILYQKTWQEGNQSIGYIALGSFPLLSSCQAALDESFAAMAAFAPANLIIDLRSNGGGYVETATYLTNLIGTTALNGKVMFTEQFNPIMQNGKATILKHQVYLDEQGKTVSYQGRVATMADVDFSEKENTKIFEKKGKLESVKNIYFIVTGRTASASELVISSLMPYFPVKLIGQKTYGKPVGFFAINIDQYNLYLASFLIRNANGWSDYFNGIPVDVTITGASSLPLGDPNEPYLAATLDLISGKVKSSTSARSVTTQSTQTEKQEIPYVPMIKSDLKLKPLN</sequence>
<dbReference type="Pfam" id="PF03572">
    <property type="entry name" value="Peptidase_S41"/>
    <property type="match status" value="1"/>
</dbReference>
<dbReference type="GO" id="GO:0030288">
    <property type="term" value="C:outer membrane-bounded periplasmic space"/>
    <property type="evidence" value="ECO:0007669"/>
    <property type="project" value="TreeGrafter"/>
</dbReference>
<dbReference type="GO" id="GO:0008236">
    <property type="term" value="F:serine-type peptidase activity"/>
    <property type="evidence" value="ECO:0007669"/>
    <property type="project" value="InterPro"/>
</dbReference>
<dbReference type="GO" id="GO:0006508">
    <property type="term" value="P:proteolysis"/>
    <property type="evidence" value="ECO:0007669"/>
    <property type="project" value="InterPro"/>
</dbReference>
<dbReference type="PANTHER" id="PTHR32060:SF30">
    <property type="entry name" value="CARBOXY-TERMINAL PROCESSING PROTEASE CTPA"/>
    <property type="match status" value="1"/>
</dbReference>
<dbReference type="Gene3D" id="3.90.226.10">
    <property type="entry name" value="2-enoyl-CoA Hydratase, Chain A, domain 1"/>
    <property type="match status" value="1"/>
</dbReference>
<evidence type="ECO:0000259" key="1">
    <source>
        <dbReference type="Pfam" id="PF03572"/>
    </source>
</evidence>
<dbReference type="RefSeq" id="WP_115171536.1">
    <property type="nucleotide sequence ID" value="NZ_UGYW01000002.1"/>
</dbReference>
<accession>A0A380CTJ2</accession>
<dbReference type="AlphaFoldDB" id="A0A380CTJ2"/>
<evidence type="ECO:0000313" key="3">
    <source>
        <dbReference type="Proteomes" id="UP000254893"/>
    </source>
</evidence>
<dbReference type="EMBL" id="UGYW01000002">
    <property type="protein sequence ID" value="SUJ28056.1"/>
    <property type="molecule type" value="Genomic_DNA"/>
</dbReference>
<proteinExistence type="predicted"/>
<dbReference type="GO" id="GO:0007165">
    <property type="term" value="P:signal transduction"/>
    <property type="evidence" value="ECO:0007669"/>
    <property type="project" value="TreeGrafter"/>
</dbReference>
<organism evidence="2 3">
    <name type="scientific">Sphingobacterium spiritivorum</name>
    <name type="common">Flavobacterium spiritivorum</name>
    <dbReference type="NCBI Taxonomy" id="258"/>
    <lineage>
        <taxon>Bacteria</taxon>
        <taxon>Pseudomonadati</taxon>
        <taxon>Bacteroidota</taxon>
        <taxon>Sphingobacteriia</taxon>
        <taxon>Sphingobacteriales</taxon>
        <taxon>Sphingobacteriaceae</taxon>
        <taxon>Sphingobacterium</taxon>
    </lineage>
</organism>
<dbReference type="InterPro" id="IPR005151">
    <property type="entry name" value="Tail-specific_protease"/>
</dbReference>
<protein>
    <submittedName>
        <fullName evidence="2">C-terminal processing peptidase</fullName>
    </submittedName>
</protein>
<dbReference type="GO" id="GO:0004175">
    <property type="term" value="F:endopeptidase activity"/>
    <property type="evidence" value="ECO:0007669"/>
    <property type="project" value="TreeGrafter"/>
</dbReference>
<dbReference type="InterPro" id="IPR029045">
    <property type="entry name" value="ClpP/crotonase-like_dom_sf"/>
</dbReference>
<dbReference type="SUPFAM" id="SSF52096">
    <property type="entry name" value="ClpP/crotonase"/>
    <property type="match status" value="1"/>
</dbReference>
<evidence type="ECO:0000313" key="2">
    <source>
        <dbReference type="EMBL" id="SUJ28056.1"/>
    </source>
</evidence>
<dbReference type="PROSITE" id="PS51257">
    <property type="entry name" value="PROKAR_LIPOPROTEIN"/>
    <property type="match status" value="1"/>
</dbReference>